<protein>
    <submittedName>
        <fullName evidence="1">Uncharacterized protein</fullName>
    </submittedName>
</protein>
<dbReference type="AlphaFoldDB" id="A0A1P8JQ48"/>
<accession>A0A1P8JQ48</accession>
<sequence>MTRVQKLCAAYESFGIAIANVPDDRAKVLSRTSAGVREFVTAALQRVPKPTPSQVATGLEQGWRETPGLIQEIAQQWRSDVSRAWTDANRAHYPEFLVNEEQRLNKVIARGKIKTESEFFRVRHQIDILEGEVAQKDDLQTLYSLVDAYESR</sequence>
<evidence type="ECO:0000313" key="1">
    <source>
        <dbReference type="EMBL" id="APW35874.1"/>
    </source>
</evidence>
<dbReference type="Proteomes" id="UP000186609">
    <property type="component" value="Chromosome"/>
</dbReference>
<dbReference type="EMBL" id="CP019236">
    <property type="protein sequence ID" value="APW35874.1"/>
    <property type="molecule type" value="Genomic_DNA"/>
</dbReference>
<organism evidence="1 2">
    <name type="scientific">Rhodoferax koreensis</name>
    <dbReference type="NCBI Taxonomy" id="1842727"/>
    <lineage>
        <taxon>Bacteria</taxon>
        <taxon>Pseudomonadati</taxon>
        <taxon>Pseudomonadota</taxon>
        <taxon>Betaproteobacteria</taxon>
        <taxon>Burkholderiales</taxon>
        <taxon>Comamonadaceae</taxon>
        <taxon>Rhodoferax</taxon>
    </lineage>
</organism>
<evidence type="ECO:0000313" key="2">
    <source>
        <dbReference type="Proteomes" id="UP000186609"/>
    </source>
</evidence>
<reference evidence="1 2" key="1">
    <citation type="submission" date="2017-01" db="EMBL/GenBank/DDBJ databases">
        <authorList>
            <person name="Mah S.A."/>
            <person name="Swanson W.J."/>
            <person name="Moy G.W."/>
            <person name="Vacquier V.D."/>
        </authorList>
    </citation>
    <scope>NUCLEOTIDE SEQUENCE [LARGE SCALE GENOMIC DNA]</scope>
    <source>
        <strain evidence="1 2">DCY110</strain>
    </source>
</reference>
<dbReference type="KEGG" id="rhy:RD110_00465"/>
<gene>
    <name evidence="1" type="ORF">RD110_00465</name>
</gene>
<proteinExistence type="predicted"/>
<dbReference type="STRING" id="1842727.RD110_00465"/>
<keyword evidence="2" id="KW-1185">Reference proteome</keyword>
<dbReference type="OrthoDB" id="8780177at2"/>
<dbReference type="RefSeq" id="WP_076195678.1">
    <property type="nucleotide sequence ID" value="NZ_CP019236.1"/>
</dbReference>
<name>A0A1P8JQ48_9BURK</name>